<gene>
    <name evidence="1" type="ORF">LUCI_0726</name>
</gene>
<evidence type="ECO:0000313" key="2">
    <source>
        <dbReference type="Proteomes" id="UP000277811"/>
    </source>
</evidence>
<evidence type="ECO:0000313" key="1">
    <source>
        <dbReference type="EMBL" id="VBB05516.1"/>
    </source>
</evidence>
<organism evidence="1 2">
    <name type="scientific">Lucifera butyrica</name>
    <dbReference type="NCBI Taxonomy" id="1351585"/>
    <lineage>
        <taxon>Bacteria</taxon>
        <taxon>Bacillati</taxon>
        <taxon>Bacillota</taxon>
        <taxon>Negativicutes</taxon>
        <taxon>Veillonellales</taxon>
        <taxon>Veillonellaceae</taxon>
        <taxon>Lucifera</taxon>
    </lineage>
</organism>
<reference evidence="1 2" key="1">
    <citation type="submission" date="2018-06" db="EMBL/GenBank/DDBJ databases">
        <authorList>
            <person name="Strepis N."/>
        </authorList>
    </citation>
    <scope>NUCLEOTIDE SEQUENCE [LARGE SCALE GENOMIC DNA]</scope>
    <source>
        <strain evidence="1">LUCI</strain>
    </source>
</reference>
<dbReference type="Proteomes" id="UP000277811">
    <property type="component" value="Unassembled WGS sequence"/>
</dbReference>
<proteinExistence type="predicted"/>
<dbReference type="EMBL" id="UPPP01000056">
    <property type="protein sequence ID" value="VBB05516.1"/>
    <property type="molecule type" value="Genomic_DNA"/>
</dbReference>
<name>A0A498QZ98_9FIRM</name>
<dbReference type="RefSeq" id="WP_122626505.1">
    <property type="nucleotide sequence ID" value="NZ_UPPP01000056.1"/>
</dbReference>
<accession>A0A498QZ98</accession>
<dbReference type="OrthoDB" id="9995740at2"/>
<dbReference type="AlphaFoldDB" id="A0A498QZ98"/>
<keyword evidence="2" id="KW-1185">Reference proteome</keyword>
<sequence>MIISHLDDLFNEIYEQIRSTDTVQMDVFKSVRKVLIVRSADMSTFKKMIEQLKKVNPHIFVYILTHECDKEMIREICVENYEVIPYVHGRRYEAYKCSQEIQYLREKAIDQYVVLLNDRFGMGFENIIEFARELTCGTVYAFNCYWELMKIPHPELYLKSLELLKAIANWYWADLEGQEKKA</sequence>
<protein>
    <submittedName>
        <fullName evidence="1">Uncharacterized protein</fullName>
    </submittedName>
</protein>